<keyword evidence="1" id="KW-0812">Transmembrane</keyword>
<feature type="transmembrane region" description="Helical" evidence="1">
    <location>
        <begin position="21"/>
        <end position="43"/>
    </location>
</feature>
<evidence type="ECO:0000313" key="2">
    <source>
        <dbReference type="EMBL" id="TDU64347.1"/>
    </source>
</evidence>
<feature type="transmembrane region" description="Helical" evidence="1">
    <location>
        <begin position="87"/>
        <end position="108"/>
    </location>
</feature>
<feature type="transmembrane region" description="Helical" evidence="1">
    <location>
        <begin position="190"/>
        <end position="212"/>
    </location>
</feature>
<keyword evidence="1" id="KW-1133">Transmembrane helix</keyword>
<organism evidence="2 3">
    <name type="scientific">Prosthecobacter fusiformis</name>
    <dbReference type="NCBI Taxonomy" id="48464"/>
    <lineage>
        <taxon>Bacteria</taxon>
        <taxon>Pseudomonadati</taxon>
        <taxon>Verrucomicrobiota</taxon>
        <taxon>Verrucomicrobiia</taxon>
        <taxon>Verrucomicrobiales</taxon>
        <taxon>Verrucomicrobiaceae</taxon>
        <taxon>Prosthecobacter</taxon>
    </lineage>
</organism>
<dbReference type="NCBIfam" id="TIGR02587">
    <property type="entry name" value="TIGR02587 family membrane protein"/>
    <property type="match status" value="1"/>
</dbReference>
<name>A0A4R7RJK8_9BACT</name>
<dbReference type="InterPro" id="IPR024464">
    <property type="entry name" value="DUF2391"/>
</dbReference>
<feature type="transmembrane region" description="Helical" evidence="1">
    <location>
        <begin position="233"/>
        <end position="252"/>
    </location>
</feature>
<dbReference type="Pfam" id="PF09622">
    <property type="entry name" value="DUF2391"/>
    <property type="match status" value="1"/>
</dbReference>
<accession>A0A4R7RJK8</accession>
<dbReference type="AlphaFoldDB" id="A0A4R7RJK8"/>
<gene>
    <name evidence="2" type="ORF">EI77_04235</name>
</gene>
<dbReference type="Proteomes" id="UP000295662">
    <property type="component" value="Unassembled WGS sequence"/>
</dbReference>
<reference evidence="2 3" key="1">
    <citation type="submission" date="2019-03" db="EMBL/GenBank/DDBJ databases">
        <title>Genomic Encyclopedia of Archaeal and Bacterial Type Strains, Phase II (KMG-II): from individual species to whole genera.</title>
        <authorList>
            <person name="Goeker M."/>
        </authorList>
    </citation>
    <scope>NUCLEOTIDE SEQUENCE [LARGE SCALE GENOMIC DNA]</scope>
    <source>
        <strain evidence="2 3">ATCC 25309</strain>
    </source>
</reference>
<feature type="transmembrane region" description="Helical" evidence="1">
    <location>
        <begin position="264"/>
        <end position="284"/>
    </location>
</feature>
<dbReference type="RefSeq" id="WP_208300433.1">
    <property type="nucleotide sequence ID" value="NZ_SOCA01000011.1"/>
</dbReference>
<dbReference type="EMBL" id="SOCA01000011">
    <property type="protein sequence ID" value="TDU64347.1"/>
    <property type="molecule type" value="Genomic_DNA"/>
</dbReference>
<keyword evidence="1" id="KW-0472">Membrane</keyword>
<proteinExistence type="predicted"/>
<feature type="transmembrane region" description="Helical" evidence="1">
    <location>
        <begin position="160"/>
        <end position="178"/>
    </location>
</feature>
<comment type="caution">
    <text evidence="2">The sequence shown here is derived from an EMBL/GenBank/DDBJ whole genome shotgun (WGS) entry which is preliminary data.</text>
</comment>
<dbReference type="InterPro" id="IPR013416">
    <property type="entry name" value="CHP02587_IM"/>
</dbReference>
<sequence>MSKPAAQMNRTPLIQRSNKDFFIGLSRAFGGALVFGLPLLMTMEMWSMGSTAEEGRLALLFLMSIPLLVGLSHYAGFEETFCMLDDVVDTFVALAVGFVTSGGILWMLGVIGPQTAADDLIAKIAIQAVPGSIGALLAASQFGTKEEEEEEKQRFTRYDGELFLMAVGAIFFAFNLAPTDEMLAIAQQMGLAQVLGLLVLSLAVMHAFVYAVKFSGTPDTPESTPQWSLFLRFTIPGYAIALLMSLYILWTFGRMDGASLQTGLATTVVLAFPAAIGAAAARLVI</sequence>
<feature type="transmembrane region" description="Helical" evidence="1">
    <location>
        <begin position="55"/>
        <end position="75"/>
    </location>
</feature>
<keyword evidence="3" id="KW-1185">Reference proteome</keyword>
<evidence type="ECO:0000313" key="3">
    <source>
        <dbReference type="Proteomes" id="UP000295662"/>
    </source>
</evidence>
<protein>
    <submittedName>
        <fullName evidence="2">Putative integral membrane protein (TIGR02587 family)</fullName>
    </submittedName>
</protein>
<evidence type="ECO:0000256" key="1">
    <source>
        <dbReference type="SAM" id="Phobius"/>
    </source>
</evidence>